<dbReference type="GO" id="GO:0003676">
    <property type="term" value="F:nucleic acid binding"/>
    <property type="evidence" value="ECO:0007669"/>
    <property type="project" value="InterPro"/>
</dbReference>
<keyword evidence="1" id="KW-0472">Membrane</keyword>
<feature type="transmembrane region" description="Helical" evidence="1">
    <location>
        <begin position="48"/>
        <end position="66"/>
    </location>
</feature>
<keyword evidence="1" id="KW-0812">Transmembrane</keyword>
<name>A0AAD7VDQ3_QUISA</name>
<dbReference type="InterPro" id="IPR002156">
    <property type="entry name" value="RNaseH_domain"/>
</dbReference>
<dbReference type="GO" id="GO:0004523">
    <property type="term" value="F:RNA-DNA hybrid ribonuclease activity"/>
    <property type="evidence" value="ECO:0007669"/>
    <property type="project" value="InterPro"/>
</dbReference>
<keyword evidence="1" id="KW-1133">Transmembrane helix</keyword>
<proteinExistence type="predicted"/>
<dbReference type="Gene3D" id="3.30.420.10">
    <property type="entry name" value="Ribonuclease H-like superfamily/Ribonuclease H"/>
    <property type="match status" value="1"/>
</dbReference>
<sequence length="121" mass="13663">MAADVLPTRDILAQNCDIRNASYLSFVQPSKRNTSSFLPGMESKTLGLVWWLEIIRMLFSVLACWVKRSAFMEVTYAEIEGLAYALQSAEQRSWSQIVVEGDSHMAINQLHNDIGRGDHNT</sequence>
<dbReference type="Pfam" id="PF13456">
    <property type="entry name" value="RVT_3"/>
    <property type="match status" value="1"/>
</dbReference>
<dbReference type="KEGG" id="qsa:O6P43_009996"/>
<organism evidence="3 4">
    <name type="scientific">Quillaja saponaria</name>
    <name type="common">Soap bark tree</name>
    <dbReference type="NCBI Taxonomy" id="32244"/>
    <lineage>
        <taxon>Eukaryota</taxon>
        <taxon>Viridiplantae</taxon>
        <taxon>Streptophyta</taxon>
        <taxon>Embryophyta</taxon>
        <taxon>Tracheophyta</taxon>
        <taxon>Spermatophyta</taxon>
        <taxon>Magnoliopsida</taxon>
        <taxon>eudicotyledons</taxon>
        <taxon>Gunneridae</taxon>
        <taxon>Pentapetalae</taxon>
        <taxon>rosids</taxon>
        <taxon>fabids</taxon>
        <taxon>Fabales</taxon>
        <taxon>Quillajaceae</taxon>
        <taxon>Quillaja</taxon>
    </lineage>
</organism>
<keyword evidence="4" id="KW-1185">Reference proteome</keyword>
<evidence type="ECO:0000313" key="4">
    <source>
        <dbReference type="Proteomes" id="UP001163823"/>
    </source>
</evidence>
<dbReference type="InterPro" id="IPR036397">
    <property type="entry name" value="RNaseH_sf"/>
</dbReference>
<gene>
    <name evidence="3" type="ORF">O6P43_009996</name>
</gene>
<evidence type="ECO:0000259" key="2">
    <source>
        <dbReference type="Pfam" id="PF13456"/>
    </source>
</evidence>
<reference evidence="3" key="1">
    <citation type="journal article" date="2023" name="Science">
        <title>Elucidation of the pathway for biosynthesis of saponin adjuvants from the soapbark tree.</title>
        <authorList>
            <person name="Reed J."/>
            <person name="Orme A."/>
            <person name="El-Demerdash A."/>
            <person name="Owen C."/>
            <person name="Martin L.B.B."/>
            <person name="Misra R.C."/>
            <person name="Kikuchi S."/>
            <person name="Rejzek M."/>
            <person name="Martin A.C."/>
            <person name="Harkess A."/>
            <person name="Leebens-Mack J."/>
            <person name="Louveau T."/>
            <person name="Stephenson M.J."/>
            <person name="Osbourn A."/>
        </authorList>
    </citation>
    <scope>NUCLEOTIDE SEQUENCE</scope>
    <source>
        <strain evidence="3">S10</strain>
    </source>
</reference>
<protein>
    <recommendedName>
        <fullName evidence="2">RNase H type-1 domain-containing protein</fullName>
    </recommendedName>
</protein>
<accession>A0AAD7VDQ3</accession>
<dbReference type="Proteomes" id="UP001163823">
    <property type="component" value="Chromosome 4"/>
</dbReference>
<evidence type="ECO:0000313" key="3">
    <source>
        <dbReference type="EMBL" id="KAJ7972051.1"/>
    </source>
</evidence>
<feature type="domain" description="RNase H type-1" evidence="2">
    <location>
        <begin position="64"/>
        <end position="112"/>
    </location>
</feature>
<dbReference type="EMBL" id="JARAOO010000004">
    <property type="protein sequence ID" value="KAJ7972051.1"/>
    <property type="molecule type" value="Genomic_DNA"/>
</dbReference>
<dbReference type="AlphaFoldDB" id="A0AAD7VDQ3"/>
<comment type="caution">
    <text evidence="3">The sequence shown here is derived from an EMBL/GenBank/DDBJ whole genome shotgun (WGS) entry which is preliminary data.</text>
</comment>
<evidence type="ECO:0000256" key="1">
    <source>
        <dbReference type="SAM" id="Phobius"/>
    </source>
</evidence>